<dbReference type="InterPro" id="IPR003018">
    <property type="entry name" value="GAF"/>
</dbReference>
<feature type="domain" description="GAF" evidence="1">
    <location>
        <begin position="23"/>
        <end position="157"/>
    </location>
</feature>
<keyword evidence="3" id="KW-1185">Reference proteome</keyword>
<dbReference type="AlphaFoldDB" id="A0A4V0YYH3"/>
<dbReference type="EMBL" id="CP035758">
    <property type="protein sequence ID" value="QBD76221.1"/>
    <property type="molecule type" value="Genomic_DNA"/>
</dbReference>
<dbReference type="InterPro" id="IPR029016">
    <property type="entry name" value="GAF-like_dom_sf"/>
</dbReference>
<reference evidence="2 3" key="1">
    <citation type="submission" date="2019-01" db="EMBL/GenBank/DDBJ databases">
        <title>Ktedonosporobacter rubrisoli SCAWS-G2.</title>
        <authorList>
            <person name="Huang Y."/>
            <person name="Yan B."/>
        </authorList>
    </citation>
    <scope>NUCLEOTIDE SEQUENCE [LARGE SCALE GENOMIC DNA]</scope>
    <source>
        <strain evidence="2 3">SCAWS-G2</strain>
    </source>
</reference>
<dbReference type="OrthoDB" id="9807247at2"/>
<dbReference type="KEGG" id="kbs:EPA93_09435"/>
<sequence>MKEKVMDTSLFERLSAILSSADPRAHKARRIAELLREECGYHWVGVYEVDSAEIAAIAWSGPTAPAYPRFPASKGLCGEAVRTGEIIVVNDVATDPRYLTTFTTTRSEIAVPIKHPIIGRTIGIIDAESELPHAFAPADCNFLEDCALMLGAFIDSH</sequence>
<dbReference type="SMART" id="SM00065">
    <property type="entry name" value="GAF"/>
    <property type="match status" value="1"/>
</dbReference>
<proteinExistence type="predicted"/>
<evidence type="ECO:0000259" key="1">
    <source>
        <dbReference type="SMART" id="SM00065"/>
    </source>
</evidence>
<evidence type="ECO:0000313" key="2">
    <source>
        <dbReference type="EMBL" id="QBD76221.1"/>
    </source>
</evidence>
<organism evidence="2 3">
    <name type="scientific">Ktedonosporobacter rubrisoli</name>
    <dbReference type="NCBI Taxonomy" id="2509675"/>
    <lineage>
        <taxon>Bacteria</taxon>
        <taxon>Bacillati</taxon>
        <taxon>Chloroflexota</taxon>
        <taxon>Ktedonobacteria</taxon>
        <taxon>Ktedonobacterales</taxon>
        <taxon>Ktedonosporobacteraceae</taxon>
        <taxon>Ktedonosporobacter</taxon>
    </lineage>
</organism>
<dbReference type="Pfam" id="PF01590">
    <property type="entry name" value="GAF"/>
    <property type="match status" value="1"/>
</dbReference>
<protein>
    <submittedName>
        <fullName evidence="2">GAF domain-containing protein</fullName>
    </submittedName>
</protein>
<dbReference type="Proteomes" id="UP000290365">
    <property type="component" value="Chromosome"/>
</dbReference>
<dbReference type="SUPFAM" id="SSF55781">
    <property type="entry name" value="GAF domain-like"/>
    <property type="match status" value="1"/>
</dbReference>
<accession>A0A4V0YYH3</accession>
<dbReference type="Gene3D" id="3.30.450.40">
    <property type="match status" value="1"/>
</dbReference>
<name>A0A4V0YYH3_KTERU</name>
<gene>
    <name evidence="2" type="ORF">EPA93_09435</name>
</gene>
<evidence type="ECO:0000313" key="3">
    <source>
        <dbReference type="Proteomes" id="UP000290365"/>
    </source>
</evidence>